<comment type="caution">
    <text evidence="21">The sequence shown here is derived from an EMBL/GenBank/DDBJ whole genome shotgun (WGS) entry which is preliminary data.</text>
</comment>
<name>A0A0A2L8L2_PENIT</name>
<evidence type="ECO:0000256" key="2">
    <source>
        <dbReference type="ARBA" id="ARBA00005375"/>
    </source>
</evidence>
<evidence type="ECO:0000256" key="11">
    <source>
        <dbReference type="ARBA" id="ARBA00043670"/>
    </source>
</evidence>
<dbReference type="STRING" id="40296.A0A0A2L8L2"/>
<evidence type="ECO:0000256" key="16">
    <source>
        <dbReference type="ARBA" id="ARBA00044106"/>
    </source>
</evidence>
<comment type="similarity">
    <text evidence="2">Belongs to the histidine acid phosphatase family.</text>
</comment>
<dbReference type="Gene3D" id="3.40.50.1240">
    <property type="entry name" value="Phosphoglycerate mutase-like"/>
    <property type="match status" value="1"/>
</dbReference>
<keyword evidence="22" id="KW-1185">Reference proteome</keyword>
<comment type="catalytic activity">
    <reaction evidence="11">
        <text>1D-myo-inositol 1,2,5,6-tetrakisphosphate + H2O = 1D-myo-inositol 1,2,6-trisphosphate + phosphate</text>
        <dbReference type="Rhea" id="RHEA:77119"/>
        <dbReference type="ChEBI" id="CHEBI:15377"/>
        <dbReference type="ChEBI" id="CHEBI:43474"/>
        <dbReference type="ChEBI" id="CHEBI:195535"/>
        <dbReference type="ChEBI" id="CHEBI:195537"/>
    </reaction>
    <physiologicalReaction direction="left-to-right" evidence="11">
        <dbReference type="Rhea" id="RHEA:77120"/>
    </physiologicalReaction>
</comment>
<keyword evidence="5" id="KW-0964">Secreted</keyword>
<evidence type="ECO:0000256" key="12">
    <source>
        <dbReference type="ARBA" id="ARBA00043675"/>
    </source>
</evidence>
<sequence length="526" mass="57940">MAAFSKENHEEGLIGEIQDQGQKQQSQKSSHKWRKVTLMSLLGAFALFVYFAGGSQCNPTSHATTRPDLPVASPIDKSKRSSHHEKDCNTVDGGYQCNSKLSHKWGQYSPYFSLSDESAISDKVPHGCQITFAQVISRHGARFPSAKQSKSYAKLIKGIQANATSYKGDTKFIRSYNYTMGADDLVPFGVNQMVNSGTKFYQRYAALAKKAVPSIRSSDSSRVVASGVNFIKGFQEAKSNDKHANQRQPSPEISVVISEKSGSNNTLNHSGICPKFEDSELADEVEEKYMATFVSPIRARLEANLPGIKLEDADVISLMDICPFDTVSQSDDGSKLSPFCSLFTETEWNQYDYLQSLSKYYGYGAGNPLGPTQGVGFVNELIARLTHTPVVDNTSTNRTLDAPGAATFPLNYTMYADFTHDNGMIPIFFALGLYNGTAPLSLTEAESTDETDGFSSAWTVPFGARAYVEMMQCRRDPEPLVRVLVNDRVVPLHGCPVDELGRCRRRDFVKGLTFARSGGDWSQCYA</sequence>
<evidence type="ECO:0000313" key="21">
    <source>
        <dbReference type="EMBL" id="KGO76437.1"/>
    </source>
</evidence>
<dbReference type="InterPro" id="IPR029033">
    <property type="entry name" value="His_PPase_superfam"/>
</dbReference>
<evidence type="ECO:0000256" key="19">
    <source>
        <dbReference type="PIRSR" id="PIRSR000894-2"/>
    </source>
</evidence>
<evidence type="ECO:0000256" key="4">
    <source>
        <dbReference type="ARBA" id="ARBA00012632"/>
    </source>
</evidence>
<dbReference type="SMR" id="A0A0A2L8L2"/>
<evidence type="ECO:0000256" key="8">
    <source>
        <dbReference type="ARBA" id="ARBA00023180"/>
    </source>
</evidence>
<evidence type="ECO:0000256" key="18">
    <source>
        <dbReference type="PIRSR" id="PIRSR000894-1"/>
    </source>
</evidence>
<comment type="subunit">
    <text evidence="3">Monomer.</text>
</comment>
<dbReference type="InterPro" id="IPR033379">
    <property type="entry name" value="Acid_Pase_AS"/>
</dbReference>
<dbReference type="PIRSF" id="PIRSF000894">
    <property type="entry name" value="Acid_phosphatase"/>
    <property type="match status" value="1"/>
</dbReference>
<protein>
    <recommendedName>
        <fullName evidence="16">Phytase A</fullName>
        <ecNumber evidence="4">3.1.3.8</ecNumber>
    </recommendedName>
    <alternativeName>
        <fullName evidence="17">Histidine acid phosphatase phyA</fullName>
    </alternativeName>
    <alternativeName>
        <fullName evidence="10">Myo-inositol hexakisphosphate phosphohydrolase A</fullName>
    </alternativeName>
    <alternativeName>
        <fullName evidence="9">Myo-inositol-hexaphosphate 3-phosphohydrolase A</fullName>
    </alternativeName>
</protein>
<feature type="region of interest" description="Disordered" evidence="20">
    <location>
        <begin position="1"/>
        <end position="29"/>
    </location>
</feature>
<dbReference type="EC" id="3.1.3.8" evidence="4"/>
<evidence type="ECO:0000256" key="5">
    <source>
        <dbReference type="ARBA" id="ARBA00022525"/>
    </source>
</evidence>
<comment type="catalytic activity">
    <reaction evidence="14">
        <text>1D-myo-inositol 1,2,4,5,6-pentakisphosphate + H2O = 1D-myo-inositol 1,2,5,6-tetrakisphosphate + phosphate</text>
        <dbReference type="Rhea" id="RHEA:77115"/>
        <dbReference type="ChEBI" id="CHEBI:15377"/>
        <dbReference type="ChEBI" id="CHEBI:43474"/>
        <dbReference type="ChEBI" id="CHEBI:57798"/>
        <dbReference type="ChEBI" id="CHEBI:195535"/>
    </reaction>
    <physiologicalReaction direction="left-to-right" evidence="14">
        <dbReference type="Rhea" id="RHEA:77116"/>
    </physiologicalReaction>
</comment>
<evidence type="ECO:0000256" key="7">
    <source>
        <dbReference type="ARBA" id="ARBA00023157"/>
    </source>
</evidence>
<feature type="disulfide bond" evidence="19">
    <location>
        <begin position="128"/>
        <end position="473"/>
    </location>
</feature>
<evidence type="ECO:0000256" key="14">
    <source>
        <dbReference type="ARBA" id="ARBA00043748"/>
    </source>
</evidence>
<feature type="disulfide bond" evidence="19">
    <location>
        <begin position="495"/>
        <end position="503"/>
    </location>
</feature>
<dbReference type="GO" id="GO:0005576">
    <property type="term" value="C:extracellular region"/>
    <property type="evidence" value="ECO:0007669"/>
    <property type="project" value="UniProtKB-SubCell"/>
</dbReference>
<evidence type="ECO:0000313" key="22">
    <source>
        <dbReference type="Proteomes" id="UP000030104"/>
    </source>
</evidence>
<dbReference type="CDD" id="cd07061">
    <property type="entry name" value="HP_HAP_like"/>
    <property type="match status" value="1"/>
</dbReference>
<keyword evidence="8" id="KW-0325">Glycoprotein</keyword>
<comment type="catalytic activity">
    <reaction evidence="13">
        <text>1D-myo-inositol 1,2,6-trisphosphate + H2O = 1D-myo-inositol 1,2-bisphosphate + phosphate</text>
        <dbReference type="Rhea" id="RHEA:77131"/>
        <dbReference type="ChEBI" id="CHEBI:15377"/>
        <dbReference type="ChEBI" id="CHEBI:43474"/>
        <dbReference type="ChEBI" id="CHEBI:195537"/>
        <dbReference type="ChEBI" id="CHEBI:195539"/>
    </reaction>
    <physiologicalReaction direction="left-to-right" evidence="13">
        <dbReference type="Rhea" id="RHEA:77132"/>
    </physiologicalReaction>
</comment>
<dbReference type="PANTHER" id="PTHR20963:SF24">
    <property type="entry name" value="3-PHYTASE B"/>
    <property type="match status" value="1"/>
</dbReference>
<comment type="subcellular location">
    <subcellularLocation>
        <location evidence="1">Secreted</location>
    </subcellularLocation>
</comment>
<feature type="compositionally biased region" description="Low complexity" evidence="20">
    <location>
        <begin position="18"/>
        <end position="28"/>
    </location>
</feature>
<evidence type="ECO:0000256" key="20">
    <source>
        <dbReference type="SAM" id="MobiDB-lite"/>
    </source>
</evidence>
<feature type="disulfide bond" evidence="19">
    <location>
        <begin position="273"/>
        <end position="524"/>
    </location>
</feature>
<dbReference type="InterPro" id="IPR000560">
    <property type="entry name" value="His_Pase_clade-2"/>
</dbReference>
<dbReference type="PhylomeDB" id="A0A0A2L8L2"/>
<dbReference type="PROSITE" id="PS00778">
    <property type="entry name" value="HIS_ACID_PHOSPHAT_2"/>
    <property type="match status" value="1"/>
</dbReference>
<dbReference type="OMA" id="CPFNTVN"/>
<feature type="active site" description="Nucleophile" evidence="18">
    <location>
        <position position="139"/>
    </location>
</feature>
<evidence type="ECO:0000256" key="1">
    <source>
        <dbReference type="ARBA" id="ARBA00004613"/>
    </source>
</evidence>
<feature type="compositionally biased region" description="Basic and acidic residues" evidence="20">
    <location>
        <begin position="1"/>
        <end position="12"/>
    </location>
</feature>
<gene>
    <name evidence="21" type="ORF">PITC_073190</name>
</gene>
<keyword evidence="6" id="KW-0378">Hydrolase</keyword>
<dbReference type="SUPFAM" id="SSF53254">
    <property type="entry name" value="Phosphoglycerate mutase-like"/>
    <property type="match status" value="1"/>
</dbReference>
<feature type="disulfide bond" evidence="19">
    <location>
        <begin position="88"/>
        <end position="97"/>
    </location>
</feature>
<dbReference type="EMBL" id="JQGA01000261">
    <property type="protein sequence ID" value="KGO76437.1"/>
    <property type="molecule type" value="Genomic_DNA"/>
</dbReference>
<evidence type="ECO:0000256" key="15">
    <source>
        <dbReference type="ARBA" id="ARBA00043788"/>
    </source>
</evidence>
<feature type="region of interest" description="Disordered" evidence="20">
    <location>
        <begin position="60"/>
        <end position="87"/>
    </location>
</feature>
<keyword evidence="7 19" id="KW-1015">Disulfide bond</keyword>
<evidence type="ECO:0000256" key="3">
    <source>
        <dbReference type="ARBA" id="ARBA00011245"/>
    </source>
</evidence>
<dbReference type="HOGENOM" id="CLU_020880_0_0_1"/>
<proteinExistence type="inferred from homology"/>
<dbReference type="AlphaFoldDB" id="A0A0A2L8L2"/>
<organism evidence="21 22">
    <name type="scientific">Penicillium italicum</name>
    <name type="common">Blue mold</name>
    <dbReference type="NCBI Taxonomy" id="40296"/>
    <lineage>
        <taxon>Eukaryota</taxon>
        <taxon>Fungi</taxon>
        <taxon>Dikarya</taxon>
        <taxon>Ascomycota</taxon>
        <taxon>Pezizomycotina</taxon>
        <taxon>Eurotiomycetes</taxon>
        <taxon>Eurotiomycetidae</taxon>
        <taxon>Eurotiales</taxon>
        <taxon>Aspergillaceae</taxon>
        <taxon>Penicillium</taxon>
    </lineage>
</organism>
<feature type="disulfide bond" evidence="19">
    <location>
        <begin position="322"/>
        <end position="340"/>
    </location>
</feature>
<evidence type="ECO:0000256" key="10">
    <source>
        <dbReference type="ARBA" id="ARBA00042300"/>
    </source>
</evidence>
<evidence type="ECO:0000256" key="9">
    <source>
        <dbReference type="ARBA" id="ARBA00041857"/>
    </source>
</evidence>
<dbReference type="Pfam" id="PF00328">
    <property type="entry name" value="His_Phos_2"/>
    <property type="match status" value="1"/>
</dbReference>
<accession>A0A0A2L8L2</accession>
<dbReference type="FunFam" id="3.40.50.1240:FF:000027">
    <property type="entry name" value="3-phytase A"/>
    <property type="match status" value="1"/>
</dbReference>
<comment type="catalytic activity">
    <reaction evidence="12">
        <text>1D-myo-inositol 1,2-bisphosphate + H2O = 1D-myo-inositol 2-phosphate + phosphate</text>
        <dbReference type="Rhea" id="RHEA:77135"/>
        <dbReference type="ChEBI" id="CHEBI:15377"/>
        <dbReference type="ChEBI" id="CHEBI:43474"/>
        <dbReference type="ChEBI" id="CHEBI:84142"/>
        <dbReference type="ChEBI" id="CHEBI:195539"/>
    </reaction>
    <physiologicalReaction direction="left-to-right" evidence="12">
        <dbReference type="Rhea" id="RHEA:77136"/>
    </physiologicalReaction>
</comment>
<dbReference type="PROSITE" id="PS00616">
    <property type="entry name" value="HIS_ACID_PHOSPHAT_1"/>
    <property type="match status" value="1"/>
</dbReference>
<dbReference type="InterPro" id="IPR016274">
    <property type="entry name" value="Histidine_acid_Pase_euk"/>
</dbReference>
<dbReference type="PANTHER" id="PTHR20963">
    <property type="entry name" value="MULTIPLE INOSITOL POLYPHOSPHATE PHOSPHATASE-RELATED"/>
    <property type="match status" value="1"/>
</dbReference>
<feature type="active site" description="Proton donor" evidence="18">
    <location>
        <position position="421"/>
    </location>
</feature>
<dbReference type="Proteomes" id="UP000030104">
    <property type="component" value="Unassembled WGS sequence"/>
</dbReference>
<evidence type="ECO:0000256" key="6">
    <source>
        <dbReference type="ARBA" id="ARBA00022801"/>
    </source>
</evidence>
<evidence type="ECO:0000256" key="17">
    <source>
        <dbReference type="ARBA" id="ARBA00044262"/>
    </source>
</evidence>
<evidence type="ECO:0000256" key="13">
    <source>
        <dbReference type="ARBA" id="ARBA00043721"/>
    </source>
</evidence>
<dbReference type="GO" id="GO:0016158">
    <property type="term" value="F:inositol hexakisphosphate 3-phosphatase activity"/>
    <property type="evidence" value="ECO:0007669"/>
    <property type="project" value="UniProtKB-EC"/>
</dbReference>
<reference evidence="21 22" key="1">
    <citation type="journal article" date="2015" name="Mol. Plant Microbe Interact.">
        <title>Genome, transcriptome, and functional analyses of Penicillium expansum provide new insights into secondary metabolism and pathogenicity.</title>
        <authorList>
            <person name="Ballester A.R."/>
            <person name="Marcet-Houben M."/>
            <person name="Levin E."/>
            <person name="Sela N."/>
            <person name="Selma-Lazaro C."/>
            <person name="Carmona L."/>
            <person name="Wisniewski M."/>
            <person name="Droby S."/>
            <person name="Gonzalez-Candelas L."/>
            <person name="Gabaldon T."/>
        </authorList>
    </citation>
    <scope>NUCLEOTIDE SEQUENCE [LARGE SCALE GENOMIC DNA]</scope>
    <source>
        <strain evidence="21 22">PHI-1</strain>
    </source>
</reference>
<dbReference type="GO" id="GO:0003993">
    <property type="term" value="F:acid phosphatase activity"/>
    <property type="evidence" value="ECO:0007669"/>
    <property type="project" value="TreeGrafter"/>
</dbReference>
<dbReference type="OrthoDB" id="6509975at2759"/>
<comment type="catalytic activity">
    <reaction evidence="15">
        <text>1D-myo-inositol hexakisphosphate + H2O = 1D-myo-inositol 1,2,4,5,6-pentakisphosphate + phosphate</text>
        <dbReference type="Rhea" id="RHEA:16989"/>
        <dbReference type="ChEBI" id="CHEBI:15377"/>
        <dbReference type="ChEBI" id="CHEBI:43474"/>
        <dbReference type="ChEBI" id="CHEBI:57798"/>
        <dbReference type="ChEBI" id="CHEBI:58130"/>
        <dbReference type="EC" id="3.1.3.8"/>
    </reaction>
    <physiologicalReaction direction="left-to-right" evidence="15">
        <dbReference type="Rhea" id="RHEA:16990"/>
    </physiologicalReaction>
</comment>
<feature type="compositionally biased region" description="Basic and acidic residues" evidence="20">
    <location>
        <begin position="76"/>
        <end position="87"/>
    </location>
</feature>